<dbReference type="EMBL" id="FQXQ01000006">
    <property type="protein sequence ID" value="SHH88685.1"/>
    <property type="molecule type" value="Genomic_DNA"/>
</dbReference>
<dbReference type="PANTHER" id="PTHR47199:SF2">
    <property type="entry name" value="PHOTOSYSTEM II STABILITY_ASSEMBLY FACTOR HCF136, CHLOROPLASTIC"/>
    <property type="match status" value="1"/>
</dbReference>
<dbReference type="OrthoDB" id="9813892at2"/>
<keyword evidence="1" id="KW-0677">Repeat</keyword>
<dbReference type="SUPFAM" id="SSF110296">
    <property type="entry name" value="Oligoxyloglucan reducing end-specific cellobiohydrolase"/>
    <property type="match status" value="1"/>
</dbReference>
<dbReference type="Proteomes" id="UP000184109">
    <property type="component" value="Unassembled WGS sequence"/>
</dbReference>
<gene>
    <name evidence="3" type="ORF">SAMN05444281_2499</name>
</gene>
<sequence>MKHVLFVTISVLLFSCNPKNQEKIINFNKVEVENILQDSLLSIRAIEILNNKNVAFAANNSAYGFYNPKTKMWDIAIQKYNSLNLHFRAIAHTNKDFFMITIENPALLFKSTDTENMELVYKEESNGVFYDAMTFWNDNEGIAVGDSMNGCLSIIITRDGGQTWKKIACENLPKSETNENAFAASNTNIKTIGNKTWIATSSGNVYYSKNKGVSWQVVKTPIIQNKETEGIYSIDFYDENNGFAIGGDYTKPKENNSNKIKTTDGGKTWNLVAKNETPNFRSCVQYIPNKKGKELVAIGFNGIDFSNNAGESWKHISDESFYTIRFLNDSTAYASGAGRISKLTFKE</sequence>
<evidence type="ECO:0000313" key="4">
    <source>
        <dbReference type="Proteomes" id="UP000184109"/>
    </source>
</evidence>
<name>A0A1M5WM90_9FLAO</name>
<dbReference type="AlphaFoldDB" id="A0A1M5WM90"/>
<dbReference type="Pfam" id="PF15902">
    <property type="entry name" value="Sortilin-Vps10"/>
    <property type="match status" value="1"/>
</dbReference>
<keyword evidence="3" id="KW-0675">Receptor</keyword>
<dbReference type="InterPro" id="IPR015943">
    <property type="entry name" value="WD40/YVTN_repeat-like_dom_sf"/>
</dbReference>
<dbReference type="RefSeq" id="WP_073122036.1">
    <property type="nucleotide sequence ID" value="NZ_BMEN01000005.1"/>
</dbReference>
<organism evidence="3 4">
    <name type="scientific">Wenyingzhuangia marina</name>
    <dbReference type="NCBI Taxonomy" id="1195760"/>
    <lineage>
        <taxon>Bacteria</taxon>
        <taxon>Pseudomonadati</taxon>
        <taxon>Bacteroidota</taxon>
        <taxon>Flavobacteriia</taxon>
        <taxon>Flavobacteriales</taxon>
        <taxon>Flavobacteriaceae</taxon>
        <taxon>Wenyingzhuangia</taxon>
    </lineage>
</organism>
<dbReference type="STRING" id="1195760.SAMN05444281_2499"/>
<dbReference type="Gene3D" id="2.130.10.10">
    <property type="entry name" value="YVTN repeat-like/Quinoprotein amine dehydrogenase"/>
    <property type="match status" value="1"/>
</dbReference>
<feature type="domain" description="Sortilin N-terminal" evidence="2">
    <location>
        <begin position="154"/>
        <end position="276"/>
    </location>
</feature>
<evidence type="ECO:0000256" key="1">
    <source>
        <dbReference type="ARBA" id="ARBA00022737"/>
    </source>
</evidence>
<protein>
    <submittedName>
        <fullName evidence="3">Sortilin, neurotensin receptor 3</fullName>
    </submittedName>
</protein>
<dbReference type="PROSITE" id="PS51257">
    <property type="entry name" value="PROKAR_LIPOPROTEIN"/>
    <property type="match status" value="1"/>
</dbReference>
<reference evidence="4" key="1">
    <citation type="submission" date="2016-11" db="EMBL/GenBank/DDBJ databases">
        <authorList>
            <person name="Varghese N."/>
            <person name="Submissions S."/>
        </authorList>
    </citation>
    <scope>NUCLEOTIDE SEQUENCE [LARGE SCALE GENOMIC DNA]</scope>
    <source>
        <strain evidence="4">DSM 100572</strain>
    </source>
</reference>
<proteinExistence type="predicted"/>
<dbReference type="PANTHER" id="PTHR47199">
    <property type="entry name" value="PHOTOSYSTEM II STABILITY/ASSEMBLY FACTOR HCF136, CHLOROPLASTIC"/>
    <property type="match status" value="1"/>
</dbReference>
<dbReference type="InterPro" id="IPR031778">
    <property type="entry name" value="Sortilin_N"/>
</dbReference>
<evidence type="ECO:0000313" key="3">
    <source>
        <dbReference type="EMBL" id="SHH88685.1"/>
    </source>
</evidence>
<accession>A0A1M5WM90</accession>
<keyword evidence="4" id="KW-1185">Reference proteome</keyword>
<evidence type="ECO:0000259" key="2">
    <source>
        <dbReference type="Pfam" id="PF15902"/>
    </source>
</evidence>